<gene>
    <name evidence="2" type="ORF">P0Y56_15760</name>
</gene>
<dbReference type="EMBL" id="CP119316">
    <property type="protein sequence ID" value="WEK46443.1"/>
    <property type="molecule type" value="Genomic_DNA"/>
</dbReference>
<organism evidence="2 3">
    <name type="scientific">Candidatus Andeanibacterium colombiense</name>
    <dbReference type="NCBI Taxonomy" id="3121345"/>
    <lineage>
        <taxon>Bacteria</taxon>
        <taxon>Pseudomonadati</taxon>
        <taxon>Pseudomonadota</taxon>
        <taxon>Alphaproteobacteria</taxon>
        <taxon>Sphingomonadales</taxon>
        <taxon>Sphingomonadaceae</taxon>
        <taxon>Candidatus Andeanibacterium</taxon>
    </lineage>
</organism>
<protein>
    <submittedName>
        <fullName evidence="2">Uncharacterized protein</fullName>
    </submittedName>
</protein>
<dbReference type="AlphaFoldDB" id="A0AAJ5X6D7"/>
<proteinExistence type="predicted"/>
<evidence type="ECO:0000313" key="2">
    <source>
        <dbReference type="EMBL" id="WEK46443.1"/>
    </source>
</evidence>
<dbReference type="Proteomes" id="UP001218362">
    <property type="component" value="Chromosome"/>
</dbReference>
<accession>A0AAJ5X6D7</accession>
<evidence type="ECO:0000313" key="3">
    <source>
        <dbReference type="Proteomes" id="UP001218362"/>
    </source>
</evidence>
<dbReference type="KEGG" id="acob:P0Y56_15760"/>
<name>A0AAJ5X6D7_9SPHN</name>
<evidence type="ECO:0000256" key="1">
    <source>
        <dbReference type="SAM" id="MobiDB-lite"/>
    </source>
</evidence>
<sequence length="82" mass="8989">MDEQELERVAARMRQVGERLDLLATYERLRIAVRQQAAGLAAPTFRPRPRQPLGGASRGFGCQRRGQAAGRPLAAGPDCDTE</sequence>
<feature type="region of interest" description="Disordered" evidence="1">
    <location>
        <begin position="38"/>
        <end position="82"/>
    </location>
</feature>
<reference evidence="2" key="1">
    <citation type="submission" date="2023-03" db="EMBL/GenBank/DDBJ databases">
        <title>Andean soil-derived lignocellulolytic bacterial consortium as a source of novel taxa and putative plastic-active enzymes.</title>
        <authorList>
            <person name="Diaz-Garcia L."/>
            <person name="Chuvochina M."/>
            <person name="Feuerriegel G."/>
            <person name="Bunk B."/>
            <person name="Sproer C."/>
            <person name="Streit W.R."/>
            <person name="Rodriguez L.M."/>
            <person name="Overmann J."/>
            <person name="Jimenez D.J."/>
        </authorList>
    </citation>
    <scope>NUCLEOTIDE SEQUENCE</scope>
    <source>
        <strain evidence="2">MAG 26</strain>
    </source>
</reference>